<dbReference type="OrthoDB" id="9788209at2"/>
<dbReference type="CDD" id="cd01392">
    <property type="entry name" value="HTH_LacI"/>
    <property type="match status" value="1"/>
</dbReference>
<organism evidence="5 6">
    <name type="scientific">Oceanobacillus piezotolerans</name>
    <dbReference type="NCBI Taxonomy" id="2448030"/>
    <lineage>
        <taxon>Bacteria</taxon>
        <taxon>Bacillati</taxon>
        <taxon>Bacillota</taxon>
        <taxon>Bacilli</taxon>
        <taxon>Bacillales</taxon>
        <taxon>Bacillaceae</taxon>
        <taxon>Oceanobacillus</taxon>
    </lineage>
</organism>
<dbReference type="Pfam" id="PF13377">
    <property type="entry name" value="Peripla_BP_3"/>
    <property type="match status" value="1"/>
</dbReference>
<dbReference type="SMART" id="SM00354">
    <property type="entry name" value="HTH_LACI"/>
    <property type="match status" value="1"/>
</dbReference>
<dbReference type="PROSITE" id="PS50932">
    <property type="entry name" value="HTH_LACI_2"/>
    <property type="match status" value="1"/>
</dbReference>
<keyword evidence="1" id="KW-0805">Transcription regulation</keyword>
<dbReference type="SUPFAM" id="SSF47413">
    <property type="entry name" value="lambda repressor-like DNA-binding domains"/>
    <property type="match status" value="1"/>
</dbReference>
<keyword evidence="6" id="KW-1185">Reference proteome</keyword>
<evidence type="ECO:0000256" key="2">
    <source>
        <dbReference type="ARBA" id="ARBA00023125"/>
    </source>
</evidence>
<dbReference type="InterPro" id="IPR010982">
    <property type="entry name" value="Lambda_DNA-bd_dom_sf"/>
</dbReference>
<dbReference type="Pfam" id="PF00356">
    <property type="entry name" value="LacI"/>
    <property type="match status" value="1"/>
</dbReference>
<dbReference type="CDD" id="cd06294">
    <property type="entry name" value="PBP1_MalR-like"/>
    <property type="match status" value="1"/>
</dbReference>
<evidence type="ECO:0000313" key="5">
    <source>
        <dbReference type="EMBL" id="RLL46703.1"/>
    </source>
</evidence>
<keyword evidence="2" id="KW-0238">DNA-binding</keyword>
<dbReference type="Gene3D" id="1.10.260.40">
    <property type="entry name" value="lambda repressor-like DNA-binding domains"/>
    <property type="match status" value="1"/>
</dbReference>
<feature type="domain" description="HTH lacI-type" evidence="4">
    <location>
        <begin position="3"/>
        <end position="57"/>
    </location>
</feature>
<dbReference type="InterPro" id="IPR000843">
    <property type="entry name" value="HTH_LacI"/>
</dbReference>
<proteinExistence type="predicted"/>
<evidence type="ECO:0000256" key="3">
    <source>
        <dbReference type="ARBA" id="ARBA00023163"/>
    </source>
</evidence>
<dbReference type="InterPro" id="IPR028082">
    <property type="entry name" value="Peripla_BP_I"/>
</dbReference>
<dbReference type="AlphaFoldDB" id="A0A498D8I3"/>
<dbReference type="InterPro" id="IPR046335">
    <property type="entry name" value="LacI/GalR-like_sensor"/>
</dbReference>
<protein>
    <submittedName>
        <fullName evidence="5">LacI family transcriptional regulator</fullName>
    </submittedName>
</protein>
<dbReference type="RefSeq" id="WP_121521954.1">
    <property type="nucleotide sequence ID" value="NZ_RCHR01000002.1"/>
</dbReference>
<keyword evidence="3" id="KW-0804">Transcription</keyword>
<evidence type="ECO:0000313" key="6">
    <source>
        <dbReference type="Proteomes" id="UP000270219"/>
    </source>
</evidence>
<dbReference type="Proteomes" id="UP000270219">
    <property type="component" value="Unassembled WGS sequence"/>
</dbReference>
<name>A0A498D8I3_9BACI</name>
<dbReference type="GO" id="GO:0003700">
    <property type="term" value="F:DNA-binding transcription factor activity"/>
    <property type="evidence" value="ECO:0007669"/>
    <property type="project" value="TreeGrafter"/>
</dbReference>
<evidence type="ECO:0000259" key="4">
    <source>
        <dbReference type="PROSITE" id="PS50932"/>
    </source>
</evidence>
<reference evidence="5 6" key="1">
    <citation type="submission" date="2018-10" db="EMBL/GenBank/DDBJ databases">
        <title>Oceanobacillus sp. YLB-02 draft genome.</title>
        <authorList>
            <person name="Yu L."/>
        </authorList>
    </citation>
    <scope>NUCLEOTIDE SEQUENCE [LARGE SCALE GENOMIC DNA]</scope>
    <source>
        <strain evidence="5 6">YLB-02</strain>
    </source>
</reference>
<dbReference type="SUPFAM" id="SSF53822">
    <property type="entry name" value="Periplasmic binding protein-like I"/>
    <property type="match status" value="1"/>
</dbReference>
<sequence>MSVTIKDVAKRANVAPSTVSRVISDSDKISEKTKQKVRKVMEEMNYHLNHNARVLVQKSTQTIGIVMKHSANRSLHNPFFPEVLRGMSSYCHKQNYSLLLTTGNSEEAIYQEVVNMVQGKRVDGVIVLYSKKEDKVVPFLQDCNIPFVVIGKPQGERSRIMFVDNDNTSAAKEAAMYLIQRGHKRISFIGDEPEYQVVQDRLAGYYEAMKEHNLVIREEYVQNLSQNVEETRNVIEKMMNIPEPPTAIISSADVNAILIMSALRELDYNVPKDISIISFNNTIISQLSNPSMTSVDIQTFQLGFEAAKCVIESIQDTNMFTKSVIIPTVIEERDSTGYNKKED</sequence>
<gene>
    <name evidence="5" type="ORF">D8M04_05725</name>
</gene>
<accession>A0A498D8I3</accession>
<evidence type="ECO:0000256" key="1">
    <source>
        <dbReference type="ARBA" id="ARBA00023015"/>
    </source>
</evidence>
<dbReference type="EMBL" id="RCHR01000002">
    <property type="protein sequence ID" value="RLL46703.1"/>
    <property type="molecule type" value="Genomic_DNA"/>
</dbReference>
<dbReference type="Gene3D" id="3.40.50.2300">
    <property type="match status" value="2"/>
</dbReference>
<comment type="caution">
    <text evidence="5">The sequence shown here is derived from an EMBL/GenBank/DDBJ whole genome shotgun (WGS) entry which is preliminary data.</text>
</comment>
<dbReference type="PANTHER" id="PTHR30146:SF109">
    <property type="entry name" value="HTH-TYPE TRANSCRIPTIONAL REGULATOR GALS"/>
    <property type="match status" value="1"/>
</dbReference>
<dbReference type="GO" id="GO:0000976">
    <property type="term" value="F:transcription cis-regulatory region binding"/>
    <property type="evidence" value="ECO:0007669"/>
    <property type="project" value="TreeGrafter"/>
</dbReference>
<dbReference type="PANTHER" id="PTHR30146">
    <property type="entry name" value="LACI-RELATED TRANSCRIPTIONAL REPRESSOR"/>
    <property type="match status" value="1"/>
</dbReference>